<evidence type="ECO:0000256" key="4">
    <source>
        <dbReference type="ARBA" id="ARBA00022723"/>
    </source>
</evidence>
<name>A0A3P5ZA05_BRACM</name>
<dbReference type="InterPro" id="IPR029063">
    <property type="entry name" value="SAM-dependent_MTases_sf"/>
</dbReference>
<proteinExistence type="predicted"/>
<dbReference type="PANTHER" id="PTHR31009">
    <property type="entry name" value="S-ADENOSYL-L-METHIONINE:CARBOXYL METHYLTRANSFERASE FAMILY PROTEIN"/>
    <property type="match status" value="1"/>
</dbReference>
<dbReference type="SUPFAM" id="SSF53335">
    <property type="entry name" value="S-adenosyl-L-methionine-dependent methyltransferases"/>
    <property type="match status" value="1"/>
</dbReference>
<dbReference type="Gene3D" id="3.40.50.150">
    <property type="entry name" value="Vaccinia Virus protein VP39"/>
    <property type="match status" value="1"/>
</dbReference>
<evidence type="ECO:0000313" key="6">
    <source>
        <dbReference type="EMBL" id="VDC72865.1"/>
    </source>
</evidence>
<dbReference type="InterPro" id="IPR005299">
    <property type="entry name" value="MeTrfase_7"/>
</dbReference>
<keyword evidence="3" id="KW-0949">S-adenosyl-L-methionine</keyword>
<keyword evidence="4" id="KW-0479">Metal-binding</keyword>
<dbReference type="GO" id="GO:0032259">
    <property type="term" value="P:methylation"/>
    <property type="evidence" value="ECO:0007669"/>
    <property type="project" value="UniProtKB-KW"/>
</dbReference>
<dbReference type="GO" id="GO:0046872">
    <property type="term" value="F:metal ion binding"/>
    <property type="evidence" value="ECO:0007669"/>
    <property type="project" value="UniProtKB-KW"/>
</dbReference>
<organism evidence="6">
    <name type="scientific">Brassica campestris</name>
    <name type="common">Field mustard</name>
    <dbReference type="NCBI Taxonomy" id="3711"/>
    <lineage>
        <taxon>Eukaryota</taxon>
        <taxon>Viridiplantae</taxon>
        <taxon>Streptophyta</taxon>
        <taxon>Embryophyta</taxon>
        <taxon>Tracheophyta</taxon>
        <taxon>Spermatophyta</taxon>
        <taxon>Magnoliopsida</taxon>
        <taxon>eudicotyledons</taxon>
        <taxon>Gunneridae</taxon>
        <taxon>Pentapetalae</taxon>
        <taxon>rosids</taxon>
        <taxon>malvids</taxon>
        <taxon>Brassicales</taxon>
        <taxon>Brassicaceae</taxon>
        <taxon>Brassiceae</taxon>
        <taxon>Brassica</taxon>
    </lineage>
</organism>
<evidence type="ECO:0000256" key="5">
    <source>
        <dbReference type="ARBA" id="ARBA00022842"/>
    </source>
</evidence>
<protein>
    <submittedName>
        <fullName evidence="6">Uncharacterized protein</fullName>
    </submittedName>
</protein>
<accession>A0A3P5ZA05</accession>
<dbReference type="GO" id="GO:0008168">
    <property type="term" value="F:methyltransferase activity"/>
    <property type="evidence" value="ECO:0007669"/>
    <property type="project" value="UniProtKB-KW"/>
</dbReference>
<evidence type="ECO:0000256" key="3">
    <source>
        <dbReference type="ARBA" id="ARBA00022691"/>
    </source>
</evidence>
<keyword evidence="2" id="KW-0808">Transferase</keyword>
<keyword evidence="5" id="KW-0460">Magnesium</keyword>
<dbReference type="InterPro" id="IPR042086">
    <property type="entry name" value="MeTrfase_capping"/>
</dbReference>
<keyword evidence="1" id="KW-0489">Methyltransferase</keyword>
<reference evidence="6" key="1">
    <citation type="submission" date="2018-11" db="EMBL/GenBank/DDBJ databases">
        <authorList>
            <consortium name="Genoscope - CEA"/>
            <person name="William W."/>
        </authorList>
    </citation>
    <scope>NUCLEOTIDE SEQUENCE</scope>
</reference>
<gene>
    <name evidence="6" type="ORF">BRAA05T22579Z</name>
</gene>
<evidence type="ECO:0000256" key="1">
    <source>
        <dbReference type="ARBA" id="ARBA00022603"/>
    </source>
</evidence>
<sequence>MSMSITALCISGCRYIDEKSGDEYAVVKALHMSGGDGANSYSANSLFQRRVLSMAKPVLVKNTEEMMMNLNFPNYIKVAELGCSSGQNTFLAMSEIINTINVLCQQSNQNPPEIDCCLNDLPENDFNTTFKLVPFFKKGLMMTNQASCFVNGTPGSFYSRLFSRNSLHFVHSSYSLHWLSKVPEKLENDKENVYISNSSPQSAYKAYLNQFQRDFTMFLTLRSEEMVSNGRMVLTFNGRNTLNSNPLYRDCCHVWTLLSKSLCDLVFEVYIYLILNLSESKLGAFNVPFYDPNEQELKEVIQNQGSFKINDLETHGFDRAHSKRDNGEDNYDARYNRAKSVRAIAEPMLIAHFGEDIIDTLFDKYARHVTQHANCRNRTSVTLVLALTKK</sequence>
<dbReference type="Gene3D" id="1.10.1200.270">
    <property type="entry name" value="Methyltransferase, alpha-helical capping domain"/>
    <property type="match status" value="1"/>
</dbReference>
<evidence type="ECO:0000256" key="2">
    <source>
        <dbReference type="ARBA" id="ARBA00022679"/>
    </source>
</evidence>
<dbReference type="Pfam" id="PF03492">
    <property type="entry name" value="Methyltransf_7"/>
    <property type="match status" value="1"/>
</dbReference>
<dbReference type="AlphaFoldDB" id="A0A3P5ZA05"/>
<dbReference type="EMBL" id="LR031570">
    <property type="protein sequence ID" value="VDC72865.1"/>
    <property type="molecule type" value="Genomic_DNA"/>
</dbReference>